<sequence length="189" mass="20814">MSTLIIDTATDRTSVGIFRDGVEVFYAFHDGAIAHGEALPKIVAEGLKVESNISKVVVGMGPGPFTGLRVGIVFAQTFASARNIPWVGVCTLDAIALGINENEFIVATNARRKEIYWAKYLNGVRIIGPSVAKPEALTEYRESKFGFGFTSELSPHPKYLLKISEERKNDLIEPMYLRNPDAVPTIERK</sequence>
<evidence type="ECO:0000259" key="1">
    <source>
        <dbReference type="Pfam" id="PF00814"/>
    </source>
</evidence>
<dbReference type="InterPro" id="IPR043129">
    <property type="entry name" value="ATPase_NBD"/>
</dbReference>
<evidence type="ECO:0000313" key="5">
    <source>
        <dbReference type="EMBL" id="CAB4785020.1"/>
    </source>
</evidence>
<dbReference type="GO" id="GO:0005829">
    <property type="term" value="C:cytosol"/>
    <property type="evidence" value="ECO:0007669"/>
    <property type="project" value="TreeGrafter"/>
</dbReference>
<dbReference type="EMBL" id="CAEZWY010000014">
    <property type="protein sequence ID" value="CAB4665102.1"/>
    <property type="molecule type" value="Genomic_DNA"/>
</dbReference>
<reference evidence="3" key="1">
    <citation type="submission" date="2020-05" db="EMBL/GenBank/DDBJ databases">
        <authorList>
            <person name="Chiriac C."/>
            <person name="Salcher M."/>
            <person name="Ghai R."/>
            <person name="Kavagutti S V."/>
        </authorList>
    </citation>
    <scope>NUCLEOTIDE SEQUENCE</scope>
</reference>
<dbReference type="PANTHER" id="PTHR11735:SF11">
    <property type="entry name" value="TRNA THREONYLCARBAMOYLADENOSINE BIOSYNTHESIS PROTEIN TSAB"/>
    <property type="match status" value="1"/>
</dbReference>
<dbReference type="EMBL" id="CAFAAE010000013">
    <property type="protein sequence ID" value="CAB4785020.1"/>
    <property type="molecule type" value="Genomic_DNA"/>
</dbReference>
<dbReference type="InterPro" id="IPR000905">
    <property type="entry name" value="Gcp-like_dom"/>
</dbReference>
<proteinExistence type="predicted"/>
<evidence type="ECO:0000313" key="7">
    <source>
        <dbReference type="EMBL" id="CAB4938653.1"/>
    </source>
</evidence>
<dbReference type="EMBL" id="CAFBPL010000002">
    <property type="protein sequence ID" value="CAB5006402.1"/>
    <property type="molecule type" value="Genomic_DNA"/>
</dbReference>
<dbReference type="Gene3D" id="3.30.420.40">
    <property type="match status" value="1"/>
</dbReference>
<dbReference type="AlphaFoldDB" id="A0A6J6LTR9"/>
<evidence type="ECO:0000313" key="10">
    <source>
        <dbReference type="EMBL" id="CAB5059536.1"/>
    </source>
</evidence>
<evidence type="ECO:0000313" key="9">
    <source>
        <dbReference type="EMBL" id="CAB5006402.1"/>
    </source>
</evidence>
<organism evidence="3">
    <name type="scientific">freshwater metagenome</name>
    <dbReference type="NCBI Taxonomy" id="449393"/>
    <lineage>
        <taxon>unclassified sequences</taxon>
        <taxon>metagenomes</taxon>
        <taxon>ecological metagenomes</taxon>
    </lineage>
</organism>
<dbReference type="Pfam" id="PF00814">
    <property type="entry name" value="TsaD"/>
    <property type="match status" value="1"/>
</dbReference>
<dbReference type="EMBL" id="CAEZYX010000003">
    <property type="protein sequence ID" value="CAB4733888.1"/>
    <property type="molecule type" value="Genomic_DNA"/>
</dbReference>
<dbReference type="GO" id="GO:0002949">
    <property type="term" value="P:tRNA threonylcarbamoyladenosine modification"/>
    <property type="evidence" value="ECO:0007669"/>
    <property type="project" value="InterPro"/>
</dbReference>
<dbReference type="PANTHER" id="PTHR11735">
    <property type="entry name" value="TRNA N6-ADENOSINE THREONYLCARBAMOYLTRANSFERASE"/>
    <property type="match status" value="1"/>
</dbReference>
<gene>
    <name evidence="2" type="ORF">UFOPK1791_00143</name>
    <name evidence="3" type="ORF">UFOPK2312_00244</name>
    <name evidence="4" type="ORF">UFOPK2802_00065</name>
    <name evidence="5" type="ORF">UFOPK2982_00175</name>
    <name evidence="6" type="ORF">UFOPK3083_00381</name>
    <name evidence="7" type="ORF">UFOPK3783_00170</name>
    <name evidence="8" type="ORF">UFOPK3948_00506</name>
    <name evidence="9" type="ORF">UFOPK4113_00044</name>
    <name evidence="10" type="ORF">UFOPK4355_00190</name>
</gene>
<dbReference type="SUPFAM" id="SSF53067">
    <property type="entry name" value="Actin-like ATPase domain"/>
    <property type="match status" value="2"/>
</dbReference>
<feature type="domain" description="Gcp-like" evidence="1">
    <location>
        <begin position="34"/>
        <end position="138"/>
    </location>
</feature>
<dbReference type="EMBL" id="CAEZUF010000005">
    <property type="protein sequence ID" value="CAB4584751.1"/>
    <property type="molecule type" value="Genomic_DNA"/>
</dbReference>
<dbReference type="EMBL" id="CAFAAT010000023">
    <property type="protein sequence ID" value="CAB4801534.1"/>
    <property type="molecule type" value="Genomic_DNA"/>
</dbReference>
<dbReference type="EMBL" id="CAFBQT010000012">
    <property type="protein sequence ID" value="CAB5059536.1"/>
    <property type="molecule type" value="Genomic_DNA"/>
</dbReference>
<name>A0A6J6LTR9_9ZZZZ</name>
<evidence type="ECO:0000313" key="3">
    <source>
        <dbReference type="EMBL" id="CAB4665102.1"/>
    </source>
</evidence>
<dbReference type="NCBIfam" id="TIGR03725">
    <property type="entry name" value="T6A_YeaZ"/>
    <property type="match status" value="1"/>
</dbReference>
<evidence type="ECO:0000313" key="2">
    <source>
        <dbReference type="EMBL" id="CAB4584751.1"/>
    </source>
</evidence>
<evidence type="ECO:0000313" key="4">
    <source>
        <dbReference type="EMBL" id="CAB4733888.1"/>
    </source>
</evidence>
<dbReference type="InterPro" id="IPR022496">
    <property type="entry name" value="T6A_TsaB"/>
</dbReference>
<protein>
    <submittedName>
        <fullName evidence="3">Unannotated protein</fullName>
    </submittedName>
</protein>
<evidence type="ECO:0000313" key="8">
    <source>
        <dbReference type="EMBL" id="CAB4976796.1"/>
    </source>
</evidence>
<evidence type="ECO:0000313" key="6">
    <source>
        <dbReference type="EMBL" id="CAB4801534.1"/>
    </source>
</evidence>
<dbReference type="EMBL" id="CAFBNI010000008">
    <property type="protein sequence ID" value="CAB4938653.1"/>
    <property type="molecule type" value="Genomic_DNA"/>
</dbReference>
<accession>A0A6J6LTR9</accession>
<dbReference type="EMBL" id="CAFBOI010000042">
    <property type="protein sequence ID" value="CAB4976796.1"/>
    <property type="molecule type" value="Genomic_DNA"/>
</dbReference>